<dbReference type="Pfam" id="PF13632">
    <property type="entry name" value="Glyco_trans_2_3"/>
    <property type="match status" value="1"/>
</dbReference>
<evidence type="ECO:0000313" key="4">
    <source>
        <dbReference type="Proteomes" id="UP000178848"/>
    </source>
</evidence>
<feature type="transmembrane region" description="Helical" evidence="1">
    <location>
        <begin position="452"/>
        <end position="473"/>
    </location>
</feature>
<dbReference type="EMBL" id="MGHZ01000013">
    <property type="protein sequence ID" value="OGM81232.1"/>
    <property type="molecule type" value="Genomic_DNA"/>
</dbReference>
<accession>A0A1F8CYB9</accession>
<keyword evidence="1" id="KW-0472">Membrane</keyword>
<dbReference type="Proteomes" id="UP000178848">
    <property type="component" value="Unassembled WGS sequence"/>
</dbReference>
<protein>
    <recommendedName>
        <fullName evidence="2">Glycosyltransferase 2-like domain-containing protein</fullName>
    </recommendedName>
</protein>
<feature type="transmembrane region" description="Helical" evidence="1">
    <location>
        <begin position="383"/>
        <end position="406"/>
    </location>
</feature>
<evidence type="ECO:0000256" key="1">
    <source>
        <dbReference type="SAM" id="Phobius"/>
    </source>
</evidence>
<dbReference type="AlphaFoldDB" id="A0A1F8CYB9"/>
<dbReference type="PANTHER" id="PTHR36851:SF1">
    <property type="entry name" value="GLYCO_TRANS_2-LIKE DOMAIN-CONTAINING PROTEIN"/>
    <property type="match status" value="1"/>
</dbReference>
<name>A0A1F8CYB9_9BACT</name>
<evidence type="ECO:0000259" key="2">
    <source>
        <dbReference type="Pfam" id="PF13632"/>
    </source>
</evidence>
<feature type="transmembrane region" description="Helical" evidence="1">
    <location>
        <begin position="418"/>
        <end position="440"/>
    </location>
</feature>
<reference evidence="3 4" key="1">
    <citation type="journal article" date="2016" name="Nat. Commun.">
        <title>Thousands of microbial genomes shed light on interconnected biogeochemical processes in an aquifer system.</title>
        <authorList>
            <person name="Anantharaman K."/>
            <person name="Brown C.T."/>
            <person name="Hug L.A."/>
            <person name="Sharon I."/>
            <person name="Castelle C.J."/>
            <person name="Probst A.J."/>
            <person name="Thomas B.C."/>
            <person name="Singh A."/>
            <person name="Wilkins M.J."/>
            <person name="Karaoz U."/>
            <person name="Brodie E.L."/>
            <person name="Williams K.H."/>
            <person name="Hubbard S.S."/>
            <person name="Banfield J.F."/>
        </authorList>
    </citation>
    <scope>NUCLEOTIDE SEQUENCE [LARGE SCALE GENOMIC DNA]</scope>
</reference>
<keyword evidence="1" id="KW-1133">Transmembrane helix</keyword>
<evidence type="ECO:0000313" key="3">
    <source>
        <dbReference type="EMBL" id="OGM81232.1"/>
    </source>
</evidence>
<keyword evidence="1" id="KW-0812">Transmembrane</keyword>
<feature type="transmembrane region" description="Helical" evidence="1">
    <location>
        <begin position="12"/>
        <end position="35"/>
    </location>
</feature>
<gene>
    <name evidence="3" type="ORF">A2361_02705</name>
</gene>
<dbReference type="SUPFAM" id="SSF53448">
    <property type="entry name" value="Nucleotide-diphospho-sugar transferases"/>
    <property type="match status" value="1"/>
</dbReference>
<sequence>MKSFIEKNERIILRLLEILPGLVSWNLILFPYWGILVFPNVVAYFILFFNIYWFYQSFLIAITATIAHFKIQASMQYNWLADLKSFPDWKKVHHVVIVPTYKEPLYILERTLNSLAKQDLPTSQISVVLAMEKREPEEDRLTKVAALTEKFKGIFGNFFITVHELTPEETIGKHSNQRFAAKWVKGELVDERKMDINYLTVTSCDSDHTFHPKHFSSLTFKFLDNPQRHKMFWQPAVLFYNNIWELPAITRVQNTFMSIWSLSQLPRRDRLINAQNYSLSFKLLDEVGYWEPDKIPEDWGIFFKAYYKKGGGVEVEPIYLPLYADAALAATFLGTLKNQYEQIKRWAWGVSDDPWIIKNYFLTSGVPFWDKTVRLIHVLQAHFLWPVNWFIITIGLSLPVLLNPAFGRTALGYTVPKLSSFVLTLALIFLIVIIIFDNIYKPKRPESFPLWRALLIPFEFVLMPIAGFFFSALPGLDAHTRLMLGKYIEYRVTEKV</sequence>
<dbReference type="InterPro" id="IPR001173">
    <property type="entry name" value="Glyco_trans_2-like"/>
</dbReference>
<comment type="caution">
    <text evidence="3">The sequence shown here is derived from an EMBL/GenBank/DDBJ whole genome shotgun (WGS) entry which is preliminary data.</text>
</comment>
<proteinExistence type="predicted"/>
<dbReference type="PANTHER" id="PTHR36851">
    <property type="entry name" value="UNNAMED PRODUCT"/>
    <property type="match status" value="1"/>
</dbReference>
<dbReference type="InterPro" id="IPR029044">
    <property type="entry name" value="Nucleotide-diphossugar_trans"/>
</dbReference>
<feature type="domain" description="Glycosyltransferase 2-like" evidence="2">
    <location>
        <begin position="203"/>
        <end position="427"/>
    </location>
</feature>
<organism evidence="3 4">
    <name type="scientific">Candidatus Woesebacteria bacterium RIFOXYB1_FULL_40_26</name>
    <dbReference type="NCBI Taxonomy" id="1802539"/>
    <lineage>
        <taxon>Bacteria</taxon>
        <taxon>Candidatus Woeseibacteriota</taxon>
    </lineage>
</organism>
<dbReference type="Gene3D" id="3.90.550.10">
    <property type="entry name" value="Spore Coat Polysaccharide Biosynthesis Protein SpsA, Chain A"/>
    <property type="match status" value="1"/>
</dbReference>
<feature type="transmembrane region" description="Helical" evidence="1">
    <location>
        <begin position="41"/>
        <end position="67"/>
    </location>
</feature>